<dbReference type="EMBL" id="JACIIZ010000013">
    <property type="protein sequence ID" value="MBB6253774.1"/>
    <property type="molecule type" value="Genomic_DNA"/>
</dbReference>
<comment type="caution">
    <text evidence="1">The sequence shown here is derived from an EMBL/GenBank/DDBJ whole genome shotgun (WGS) entry which is preliminary data.</text>
</comment>
<evidence type="ECO:0000313" key="1">
    <source>
        <dbReference type="EMBL" id="MBB6253774.1"/>
    </source>
</evidence>
<organism evidence="1 2">
    <name type="scientific">Nitrospirillum iridis</name>
    <dbReference type="NCBI Taxonomy" id="765888"/>
    <lineage>
        <taxon>Bacteria</taxon>
        <taxon>Pseudomonadati</taxon>
        <taxon>Pseudomonadota</taxon>
        <taxon>Alphaproteobacteria</taxon>
        <taxon>Rhodospirillales</taxon>
        <taxon>Azospirillaceae</taxon>
        <taxon>Nitrospirillum</taxon>
    </lineage>
</organism>
<dbReference type="Proteomes" id="UP000539175">
    <property type="component" value="Unassembled WGS sequence"/>
</dbReference>
<name>A0A7X0B0Y9_9PROT</name>
<gene>
    <name evidence="1" type="ORF">FHS74_004350</name>
</gene>
<dbReference type="InterPro" id="IPR041374">
    <property type="entry name" value="BaeRF_family12"/>
</dbReference>
<reference evidence="1 2" key="1">
    <citation type="submission" date="2020-08" db="EMBL/GenBank/DDBJ databases">
        <title>Genomic Encyclopedia of Type Strains, Phase IV (KMG-IV): sequencing the most valuable type-strain genomes for metagenomic binning, comparative biology and taxonomic classification.</title>
        <authorList>
            <person name="Goeker M."/>
        </authorList>
    </citation>
    <scope>NUCLEOTIDE SEQUENCE [LARGE SCALE GENOMIC DNA]</scope>
    <source>
        <strain evidence="1 2">DSM 22198</strain>
    </source>
</reference>
<keyword evidence="2" id="KW-1185">Reference proteome</keyword>
<evidence type="ECO:0000313" key="2">
    <source>
        <dbReference type="Proteomes" id="UP000539175"/>
    </source>
</evidence>
<protein>
    <submittedName>
        <fullName evidence="1">Protein required for attachment to host cells</fullName>
    </submittedName>
</protein>
<accession>A0A7X0B0Y9</accession>
<proteinExistence type="predicted"/>
<dbReference type="Pfam" id="PF18856">
    <property type="entry name" value="baeRF_family12"/>
    <property type="match status" value="1"/>
</dbReference>
<dbReference type="RefSeq" id="WP_184804985.1">
    <property type="nucleotide sequence ID" value="NZ_JACIIZ010000013.1"/>
</dbReference>
<sequence>MDGVVIARHSWVVTCDGAKMLVLRNDGDAHDLYLTVQYSESRPTTPSRELGTGQPGRVQFGTLRSATDETDGQAQAEADFLAHVARRLDTMVQNGTVGRMVLAAPPKALGILRHHLTPATRDIIVAEVAKDLTHLPVRDIQMVLAA</sequence>
<dbReference type="AlphaFoldDB" id="A0A7X0B0Y9"/>